<dbReference type="OrthoDB" id="1115357at2"/>
<keyword evidence="1" id="KW-0812">Transmembrane</keyword>
<feature type="transmembrane region" description="Helical" evidence="1">
    <location>
        <begin position="6"/>
        <end position="25"/>
    </location>
</feature>
<sequence length="110" mass="12246">MAKQNPWIIGILGLGVFLNLAWNNFEIPFAPWTKTAEIKAIITKNALGYGPKGMGFVQIITITNQVGDSVYVQKEKLSQRVNKKEVGSKVLIEYAINNPGNFEIIGFLKH</sequence>
<evidence type="ECO:0000256" key="1">
    <source>
        <dbReference type="SAM" id="Phobius"/>
    </source>
</evidence>
<keyword evidence="1" id="KW-0472">Membrane</keyword>
<evidence type="ECO:0000313" key="2">
    <source>
        <dbReference type="EMBL" id="AKP52879.1"/>
    </source>
</evidence>
<dbReference type="EMBL" id="CP012040">
    <property type="protein sequence ID" value="AKP52879.1"/>
    <property type="molecule type" value="Genomic_DNA"/>
</dbReference>
<dbReference type="KEGG" id="camu:CA2015_3496"/>
<keyword evidence="1" id="KW-1133">Transmembrane helix</keyword>
<name>A0A0H4PF52_9BACT</name>
<dbReference type="RefSeq" id="WP_048643050.1">
    <property type="nucleotide sequence ID" value="NZ_CP012040.1"/>
</dbReference>
<keyword evidence="3" id="KW-1185">Reference proteome</keyword>
<organism evidence="2 3">
    <name type="scientific">Cyclobacterium amurskyense</name>
    <dbReference type="NCBI Taxonomy" id="320787"/>
    <lineage>
        <taxon>Bacteria</taxon>
        <taxon>Pseudomonadati</taxon>
        <taxon>Bacteroidota</taxon>
        <taxon>Cytophagia</taxon>
        <taxon>Cytophagales</taxon>
        <taxon>Cyclobacteriaceae</taxon>
        <taxon>Cyclobacterium</taxon>
    </lineage>
</organism>
<dbReference type="AlphaFoldDB" id="A0A0H4PF52"/>
<gene>
    <name evidence="2" type="ORF">CA2015_3496</name>
</gene>
<proteinExistence type="predicted"/>
<protein>
    <submittedName>
        <fullName evidence="2">Uncharacterized protein</fullName>
    </submittedName>
</protein>
<dbReference type="Proteomes" id="UP000036520">
    <property type="component" value="Chromosome"/>
</dbReference>
<reference evidence="2 3" key="1">
    <citation type="submission" date="2015-07" db="EMBL/GenBank/DDBJ databases">
        <authorList>
            <person name="Kim K.M."/>
        </authorList>
    </citation>
    <scope>NUCLEOTIDE SEQUENCE [LARGE SCALE GENOMIC DNA]</scope>
    <source>
        <strain evidence="2 3">KCTC 12363</strain>
    </source>
</reference>
<evidence type="ECO:0000313" key="3">
    <source>
        <dbReference type="Proteomes" id="UP000036520"/>
    </source>
</evidence>
<accession>A0A0H4PF52</accession>